<evidence type="ECO:0000256" key="2">
    <source>
        <dbReference type="ARBA" id="ARBA00023130"/>
    </source>
</evidence>
<dbReference type="SUPFAM" id="SSF48726">
    <property type="entry name" value="Immunoglobulin"/>
    <property type="match status" value="1"/>
</dbReference>
<dbReference type="InterPro" id="IPR007110">
    <property type="entry name" value="Ig-like_dom"/>
</dbReference>
<dbReference type="GO" id="GO:0005886">
    <property type="term" value="C:plasma membrane"/>
    <property type="evidence" value="ECO:0007669"/>
    <property type="project" value="UniProtKB-ARBA"/>
</dbReference>
<dbReference type="PANTHER" id="PTHR23267">
    <property type="entry name" value="IMMUNOGLOBULIN LIGHT CHAIN"/>
    <property type="match status" value="1"/>
</dbReference>
<dbReference type="InterPro" id="IPR036179">
    <property type="entry name" value="Ig-like_dom_sf"/>
</dbReference>
<dbReference type="GO" id="GO:0019814">
    <property type="term" value="C:immunoglobulin complex"/>
    <property type="evidence" value="ECO:0007669"/>
    <property type="project" value="UniProtKB-KW"/>
</dbReference>
<dbReference type="AlphaFoldDB" id="A0A8C8UK72"/>
<dbReference type="PROSITE" id="PS50835">
    <property type="entry name" value="IG_LIKE"/>
    <property type="match status" value="1"/>
</dbReference>
<keyword evidence="4" id="KW-1280">Immunoglobulin</keyword>
<reference evidence="6 7" key="1">
    <citation type="submission" date="2018-10" db="EMBL/GenBank/DDBJ databases">
        <title>Improved assembly of the deer mouse Peromyscus maniculatus genome.</title>
        <authorList>
            <person name="Lassance J.-M."/>
            <person name="Hoekstra H.E."/>
        </authorList>
    </citation>
    <scope>NUCLEOTIDE SEQUENCE [LARGE SCALE GENOMIC DNA]</scope>
</reference>
<name>A0A8C8UK72_PERMB</name>
<keyword evidence="7" id="KW-1185">Reference proteome</keyword>
<evidence type="ECO:0000256" key="1">
    <source>
        <dbReference type="ARBA" id="ARBA00022859"/>
    </source>
</evidence>
<reference evidence="6" key="2">
    <citation type="submission" date="2025-08" db="UniProtKB">
        <authorList>
            <consortium name="Ensembl"/>
        </authorList>
    </citation>
    <scope>IDENTIFICATION</scope>
</reference>
<dbReference type="Ensembl" id="ENSPEMT00000040847.1">
    <property type="protein sequence ID" value="ENSPEMP00000030519.1"/>
    <property type="gene ID" value="ENSPEMG00000025857.1"/>
</dbReference>
<evidence type="ECO:0000313" key="7">
    <source>
        <dbReference type="Proteomes" id="UP000694547"/>
    </source>
</evidence>
<dbReference type="Pfam" id="PF07686">
    <property type="entry name" value="V-set"/>
    <property type="match status" value="1"/>
</dbReference>
<dbReference type="Gene3D" id="2.60.40.10">
    <property type="entry name" value="Immunoglobulins"/>
    <property type="match status" value="1"/>
</dbReference>
<dbReference type="Proteomes" id="UP000694547">
    <property type="component" value="Chromosome 3"/>
</dbReference>
<keyword evidence="3" id="KW-1015">Disulfide bond</keyword>
<dbReference type="InterPro" id="IPR013783">
    <property type="entry name" value="Ig-like_fold"/>
</dbReference>
<dbReference type="SMART" id="SM00406">
    <property type="entry name" value="IGv"/>
    <property type="match status" value="1"/>
</dbReference>
<dbReference type="GeneTree" id="ENSGT00940000162515"/>
<dbReference type="GO" id="GO:0005576">
    <property type="term" value="C:extracellular region"/>
    <property type="evidence" value="ECO:0007669"/>
    <property type="project" value="UniProtKB-ARBA"/>
</dbReference>
<dbReference type="InterPro" id="IPR050150">
    <property type="entry name" value="IgV_Light_Chain"/>
</dbReference>
<proteinExistence type="predicted"/>
<dbReference type="SMART" id="SM00409">
    <property type="entry name" value="IG"/>
    <property type="match status" value="1"/>
</dbReference>
<feature type="domain" description="Ig-like" evidence="5">
    <location>
        <begin position="1"/>
        <end position="91"/>
    </location>
</feature>
<dbReference type="InterPro" id="IPR013106">
    <property type="entry name" value="Ig_V-set"/>
</dbReference>
<evidence type="ECO:0000256" key="3">
    <source>
        <dbReference type="ARBA" id="ARBA00023157"/>
    </source>
</evidence>
<accession>A0A8C8UK72</accession>
<evidence type="ECO:0000256" key="4">
    <source>
        <dbReference type="ARBA" id="ARBA00043265"/>
    </source>
</evidence>
<reference evidence="6" key="3">
    <citation type="submission" date="2025-09" db="UniProtKB">
        <authorList>
            <consortium name="Ensembl"/>
        </authorList>
    </citation>
    <scope>IDENTIFICATION</scope>
</reference>
<sequence length="105" mass="11504">MICDIQMTQSPSLSATLGDRVTITCRASESISNLLAWYQQKPDSSPKLLIYHATNLQSGIPSRFSGSGSGTDFTLTISTLQSEDVATYYCQQYWSTPPTVIQAMT</sequence>
<evidence type="ECO:0000259" key="5">
    <source>
        <dbReference type="PROSITE" id="PS50835"/>
    </source>
</evidence>
<keyword evidence="1" id="KW-0391">Immunity</keyword>
<dbReference type="GO" id="GO:0002250">
    <property type="term" value="P:adaptive immune response"/>
    <property type="evidence" value="ECO:0007669"/>
    <property type="project" value="UniProtKB-KW"/>
</dbReference>
<evidence type="ECO:0000313" key="6">
    <source>
        <dbReference type="Ensembl" id="ENSPEMP00000030519.1"/>
    </source>
</evidence>
<dbReference type="InterPro" id="IPR003599">
    <property type="entry name" value="Ig_sub"/>
</dbReference>
<keyword evidence="2" id="KW-1064">Adaptive immunity</keyword>
<organism evidence="6 7">
    <name type="scientific">Peromyscus maniculatus bairdii</name>
    <name type="common">Prairie deer mouse</name>
    <dbReference type="NCBI Taxonomy" id="230844"/>
    <lineage>
        <taxon>Eukaryota</taxon>
        <taxon>Metazoa</taxon>
        <taxon>Chordata</taxon>
        <taxon>Craniata</taxon>
        <taxon>Vertebrata</taxon>
        <taxon>Euteleostomi</taxon>
        <taxon>Mammalia</taxon>
        <taxon>Eutheria</taxon>
        <taxon>Euarchontoglires</taxon>
        <taxon>Glires</taxon>
        <taxon>Rodentia</taxon>
        <taxon>Myomorpha</taxon>
        <taxon>Muroidea</taxon>
        <taxon>Cricetidae</taxon>
        <taxon>Neotominae</taxon>
        <taxon>Peromyscus</taxon>
    </lineage>
</organism>
<dbReference type="FunFam" id="2.60.40.10:FF:000212">
    <property type="entry name" value="Immunoglobulin kappa chain variable 12-38"/>
    <property type="match status" value="1"/>
</dbReference>
<protein>
    <recommendedName>
        <fullName evidence="5">Ig-like domain-containing protein</fullName>
    </recommendedName>
</protein>